<dbReference type="Proteomes" id="UP000033187">
    <property type="component" value="Chromosome 1"/>
</dbReference>
<dbReference type="EMBL" id="LN829119">
    <property type="protein sequence ID" value="CPR14766.1"/>
    <property type="molecule type" value="Genomic_DNA"/>
</dbReference>
<accession>A0A0D6J9B6</accession>
<organism evidence="3 4">
    <name type="scientific">Candidatus Filomicrobium marinum</name>
    <dbReference type="NCBI Taxonomy" id="1608628"/>
    <lineage>
        <taxon>Bacteria</taxon>
        <taxon>Pseudomonadati</taxon>
        <taxon>Pseudomonadota</taxon>
        <taxon>Alphaproteobacteria</taxon>
        <taxon>Hyphomicrobiales</taxon>
        <taxon>Hyphomicrobiaceae</taxon>
        <taxon>Filomicrobium</taxon>
    </lineage>
</organism>
<reference evidence="4" key="1">
    <citation type="submission" date="2015-02" db="EMBL/GenBank/DDBJ databases">
        <authorList>
            <person name="Chooi Y.-H."/>
        </authorList>
    </citation>
    <scope>NUCLEOTIDE SEQUENCE [LARGE SCALE GENOMIC DNA]</scope>
    <source>
        <strain evidence="4">strain Y</strain>
    </source>
</reference>
<dbReference type="KEGG" id="fiy:BN1229_v1_0058"/>
<sequence>MISIQSFMLIALGFLIAALIGLLIVPAYRRRTERLAVDRLKRAMPLTEAEIRADKDRLRADYALTIHELEYKLEKATLASARQRVEINRRDAVISGLEGEVERFHTSQEEYENARRVLEQTIMDRLPKVEQRLAEARKLLMQRDREIGALAQTTQKQARSLEDATHLNSQTRDEVHRLTAALNVRSLRGRMGLGMRKSSDVEDEVALRTELEALKAKTRDQAAQITRLEGLLARAGNAMGAGSDEGADMTPVKVRRAEEEISRLRNELEEAETALRSSKSSAEAGKQERARFEDEIRALKAKSEDQAAEVGRLRAGLAVYQEAEREHKSLAQSKVAMQARIATLEAQTVDQEQKIQGLKSEIAAANERTALQAAHYTEEMRRLGAARGASAGGETRRAASSSSPSTSEAAARRSLSDRIGSLSVSPDRSSEASGEGSSRSSGDMSRASGFLKALGGNIPRQPAEVSITRNNGSAEDHHQGDEGAKTNAASAGASDISTQDEGTEGDRPRGGLLERITRLDRAD</sequence>
<evidence type="ECO:0000313" key="4">
    <source>
        <dbReference type="Proteomes" id="UP000033187"/>
    </source>
</evidence>
<gene>
    <name evidence="3" type="ORF">YBN1229_v1_0058</name>
</gene>
<protein>
    <submittedName>
        <fullName evidence="3">Uncharacterized protein</fullName>
    </submittedName>
</protein>
<dbReference type="Gene3D" id="1.10.287.1490">
    <property type="match status" value="1"/>
</dbReference>
<evidence type="ECO:0000256" key="2">
    <source>
        <dbReference type="SAM" id="MobiDB-lite"/>
    </source>
</evidence>
<feature type="region of interest" description="Disordered" evidence="2">
    <location>
        <begin position="385"/>
        <end position="523"/>
    </location>
</feature>
<dbReference type="RefSeq" id="WP_052743574.1">
    <property type="nucleotide sequence ID" value="NZ_LN829118.1"/>
</dbReference>
<dbReference type="OrthoDB" id="7826912at2"/>
<feature type="compositionally biased region" description="Basic and acidic residues" evidence="2">
    <location>
        <begin position="474"/>
        <end position="484"/>
    </location>
</feature>
<keyword evidence="4" id="KW-1185">Reference proteome</keyword>
<proteinExistence type="predicted"/>
<feature type="compositionally biased region" description="Low complexity" evidence="2">
    <location>
        <begin position="385"/>
        <end position="409"/>
    </location>
</feature>
<dbReference type="AlphaFoldDB" id="A0A0D6J9B6"/>
<feature type="coiled-coil region" evidence="1">
    <location>
        <begin position="254"/>
        <end position="368"/>
    </location>
</feature>
<evidence type="ECO:0000313" key="3">
    <source>
        <dbReference type="EMBL" id="CPR14766.1"/>
    </source>
</evidence>
<name>A0A0D6J9B6_9HYPH</name>
<keyword evidence="1" id="KW-0175">Coiled coil</keyword>
<feature type="compositionally biased region" description="Low complexity" evidence="2">
    <location>
        <begin position="431"/>
        <end position="449"/>
    </location>
</feature>
<dbReference type="KEGG" id="fil:BN1229_v1_0056"/>
<evidence type="ECO:0000256" key="1">
    <source>
        <dbReference type="SAM" id="Coils"/>
    </source>
</evidence>